<accession>A0ACB8TI83</accession>
<dbReference type="Proteomes" id="UP000814140">
    <property type="component" value="Unassembled WGS sequence"/>
</dbReference>
<dbReference type="EMBL" id="MU277188">
    <property type="protein sequence ID" value="KAI0068141.1"/>
    <property type="molecule type" value="Genomic_DNA"/>
</dbReference>
<protein>
    <submittedName>
        <fullName evidence="1">Uncharacterized protein</fullName>
    </submittedName>
</protein>
<name>A0ACB8TI83_9AGAM</name>
<evidence type="ECO:0000313" key="2">
    <source>
        <dbReference type="Proteomes" id="UP000814140"/>
    </source>
</evidence>
<reference evidence="1" key="2">
    <citation type="journal article" date="2022" name="New Phytol.">
        <title>Evolutionary transition to the ectomycorrhizal habit in the genomes of a hyperdiverse lineage of mushroom-forming fungi.</title>
        <authorList>
            <person name="Looney B."/>
            <person name="Miyauchi S."/>
            <person name="Morin E."/>
            <person name="Drula E."/>
            <person name="Courty P.E."/>
            <person name="Kohler A."/>
            <person name="Kuo A."/>
            <person name="LaButti K."/>
            <person name="Pangilinan J."/>
            <person name="Lipzen A."/>
            <person name="Riley R."/>
            <person name="Andreopoulos W."/>
            <person name="He G."/>
            <person name="Johnson J."/>
            <person name="Nolan M."/>
            <person name="Tritt A."/>
            <person name="Barry K.W."/>
            <person name="Grigoriev I.V."/>
            <person name="Nagy L.G."/>
            <person name="Hibbett D."/>
            <person name="Henrissat B."/>
            <person name="Matheny P.B."/>
            <person name="Labbe J."/>
            <person name="Martin F.M."/>
        </authorList>
    </citation>
    <scope>NUCLEOTIDE SEQUENCE</scope>
    <source>
        <strain evidence="1">HHB10654</strain>
    </source>
</reference>
<keyword evidence="2" id="KW-1185">Reference proteome</keyword>
<organism evidence="1 2">
    <name type="scientific">Artomyces pyxidatus</name>
    <dbReference type="NCBI Taxonomy" id="48021"/>
    <lineage>
        <taxon>Eukaryota</taxon>
        <taxon>Fungi</taxon>
        <taxon>Dikarya</taxon>
        <taxon>Basidiomycota</taxon>
        <taxon>Agaricomycotina</taxon>
        <taxon>Agaricomycetes</taxon>
        <taxon>Russulales</taxon>
        <taxon>Auriscalpiaceae</taxon>
        <taxon>Artomyces</taxon>
    </lineage>
</organism>
<gene>
    <name evidence="1" type="ORF">BV25DRAFT_1818512</name>
</gene>
<proteinExistence type="predicted"/>
<comment type="caution">
    <text evidence="1">The sequence shown here is derived from an EMBL/GenBank/DDBJ whole genome shotgun (WGS) entry which is preliminary data.</text>
</comment>
<evidence type="ECO:0000313" key="1">
    <source>
        <dbReference type="EMBL" id="KAI0068141.1"/>
    </source>
</evidence>
<reference evidence="1" key="1">
    <citation type="submission" date="2021-03" db="EMBL/GenBank/DDBJ databases">
        <authorList>
            <consortium name="DOE Joint Genome Institute"/>
            <person name="Ahrendt S."/>
            <person name="Looney B.P."/>
            <person name="Miyauchi S."/>
            <person name="Morin E."/>
            <person name="Drula E."/>
            <person name="Courty P.E."/>
            <person name="Chicoki N."/>
            <person name="Fauchery L."/>
            <person name="Kohler A."/>
            <person name="Kuo A."/>
            <person name="Labutti K."/>
            <person name="Pangilinan J."/>
            <person name="Lipzen A."/>
            <person name="Riley R."/>
            <person name="Andreopoulos W."/>
            <person name="He G."/>
            <person name="Johnson J."/>
            <person name="Barry K.W."/>
            <person name="Grigoriev I.V."/>
            <person name="Nagy L."/>
            <person name="Hibbett D."/>
            <person name="Henrissat B."/>
            <person name="Matheny P.B."/>
            <person name="Labbe J."/>
            <person name="Martin F."/>
        </authorList>
    </citation>
    <scope>NUCLEOTIDE SEQUENCE</scope>
    <source>
        <strain evidence="1">HHB10654</strain>
    </source>
</reference>
<sequence length="639" mass="69924">MPHPRLSELQLLPNILNVANQIRRCTSHTFTPATSPPHTPSHTISRTNLRFPEPRPLAAYLRAIGIGPTVANYLWNAYLKAVLELRETSQSTFDCTLESLEALAIPCDGPWGLLDNYQSTYLIQHRRIIHSWADHIISWCFQWLGRPEHTPMFPLFKPLAQTSIPCRSDKVGCISSPFPLYRHSTISQELAVGNRTKASLVEPVHPTSDPFAKISPAYGFPTCFPLPAEVISVWSESSKQAPRIRLDPVVHDTVHPPFDDIRTLSCLFSEIAVQDQSDVDDRTQDSVMVPPCSLQPLRAYHATARVQPTMKNEPLSPVLSYVTIDEATSPSRVSSIPAANLRECSFTTSALPHRRRIAPLPTRPTARRSPNPHVVPEFPSSPISNASKDPEFAPPDDLRKCLPNTESTVARETLSTVSVPSALFSITPRRSSPFVRSSPAKGSPQTAKFSAPNDGNAERTTPASPCRIPASAAWELSTLGQTMIKSAAPTTAFNGVRPSLVLSIPSMSNPSRRRKQAPLPRRSRSPYTTPERGFSSGESYSNCSSPLSTPRSSVSRTPSLASLSSCTDSPSPSSPELETPPFTPQRCLLPLPPSHPVHGSKISSISVETAPDLAMPEDYFVSGSQFLSEEGPLSFGPFF</sequence>